<reference evidence="6 7" key="1">
    <citation type="submission" date="2019-09" db="EMBL/GenBank/DDBJ databases">
        <title>Hydrogenophaga aromatica sp. nov., isolated from a para-xylene-degrading enrichment culture.</title>
        <authorList>
            <person name="Tancsics A."/>
            <person name="Banerjee S."/>
        </authorList>
    </citation>
    <scope>NUCLEOTIDE SEQUENCE [LARGE SCALE GENOMIC DNA]</scope>
    <source>
        <strain evidence="6 7">D2P1</strain>
    </source>
</reference>
<dbReference type="GO" id="GO:0016787">
    <property type="term" value="F:hydrolase activity"/>
    <property type="evidence" value="ECO:0007669"/>
    <property type="project" value="UniProtKB-KW"/>
</dbReference>
<accession>A0A7Y8L0G3</accession>
<dbReference type="Gene3D" id="3.40.50.300">
    <property type="entry name" value="P-loop containing nucleotide triphosphate hydrolases"/>
    <property type="match status" value="1"/>
</dbReference>
<dbReference type="Proteomes" id="UP000545507">
    <property type="component" value="Unassembled WGS sequence"/>
</dbReference>
<dbReference type="GO" id="GO:0004386">
    <property type="term" value="F:helicase activity"/>
    <property type="evidence" value="ECO:0007669"/>
    <property type="project" value="UniProtKB-KW"/>
</dbReference>
<organism evidence="6 7">
    <name type="scientific">Hydrogenophaga aromaticivorans</name>
    <dbReference type="NCBI Taxonomy" id="2610898"/>
    <lineage>
        <taxon>Bacteria</taxon>
        <taxon>Pseudomonadati</taxon>
        <taxon>Pseudomonadota</taxon>
        <taxon>Betaproteobacteria</taxon>
        <taxon>Burkholderiales</taxon>
        <taxon>Comamonadaceae</taxon>
        <taxon>Hydrogenophaga</taxon>
    </lineage>
</organism>
<evidence type="ECO:0000259" key="5">
    <source>
        <dbReference type="Pfam" id="PF00580"/>
    </source>
</evidence>
<evidence type="ECO:0000313" key="6">
    <source>
        <dbReference type="EMBL" id="NWF48133.1"/>
    </source>
</evidence>
<keyword evidence="3" id="KW-0347">Helicase</keyword>
<dbReference type="SUPFAM" id="SSF52540">
    <property type="entry name" value="P-loop containing nucleoside triphosphate hydrolases"/>
    <property type="match status" value="1"/>
</dbReference>
<proteinExistence type="predicted"/>
<keyword evidence="4" id="KW-0067">ATP-binding</keyword>
<dbReference type="GO" id="GO:0005524">
    <property type="term" value="F:ATP binding"/>
    <property type="evidence" value="ECO:0007669"/>
    <property type="project" value="UniProtKB-KW"/>
</dbReference>
<keyword evidence="2" id="KW-0378">Hydrolase</keyword>
<protein>
    <submittedName>
        <fullName evidence="6">AAA family ATPase</fullName>
    </submittedName>
</protein>
<evidence type="ECO:0000256" key="3">
    <source>
        <dbReference type="ARBA" id="ARBA00022806"/>
    </source>
</evidence>
<feature type="domain" description="UvrD-like helicase ATP-binding" evidence="5">
    <location>
        <begin position="230"/>
        <end position="324"/>
    </location>
</feature>
<gene>
    <name evidence="6" type="ORF">F3K02_23180</name>
</gene>
<dbReference type="AlphaFoldDB" id="A0A7Y8L0G3"/>
<evidence type="ECO:0000313" key="7">
    <source>
        <dbReference type="Proteomes" id="UP000545507"/>
    </source>
</evidence>
<evidence type="ECO:0000256" key="1">
    <source>
        <dbReference type="ARBA" id="ARBA00022741"/>
    </source>
</evidence>
<dbReference type="Pfam" id="PF00580">
    <property type="entry name" value="UvrD-helicase"/>
    <property type="match status" value="1"/>
</dbReference>
<keyword evidence="1" id="KW-0547">Nucleotide-binding</keyword>
<name>A0A7Y8L0G3_9BURK</name>
<dbReference type="RefSeq" id="WP_177138475.1">
    <property type="nucleotide sequence ID" value="NZ_VYGV01000025.1"/>
</dbReference>
<dbReference type="InterPro" id="IPR027417">
    <property type="entry name" value="P-loop_NTPase"/>
</dbReference>
<dbReference type="EMBL" id="VYGV01000025">
    <property type="protein sequence ID" value="NWF48133.1"/>
    <property type="molecule type" value="Genomic_DNA"/>
</dbReference>
<keyword evidence="7" id="KW-1185">Reference proteome</keyword>
<dbReference type="InterPro" id="IPR014016">
    <property type="entry name" value="UvrD-like_ATP-bd"/>
</dbReference>
<comment type="caution">
    <text evidence="6">The sequence shown here is derived from an EMBL/GenBank/DDBJ whole genome shotgun (WGS) entry which is preliminary data.</text>
</comment>
<sequence>MIKIIGAEGSDEYAAAEKVKEEFEKFLDPINCRKSDIRIVVSAKTYGEKRQDIDLVVAGFLSTRVEIPKSRTVTSQVFVKSFFLTIEVKNHRFNSIQFSGPKVFVRYKDRREDASEQAEEQKYSALEYIRKHRIEVPYILSILMLNNVPKSHLPSQRHNIIAGDFDLQDILEIIYIAQERRLSSGNKVFQAFRQDEASAYLQVVDLFCKKLELTQLDRKRIEITTKKSFDQKFARENLGKQLLVIRGAGGTGKTVTLLQLAQYVYQELNAKALILTYNLALVSDIRRLMALIGMSDDIATAKVAVSTVHSFVYKILDIAGMAPGKDNQFLHNYADLKASLLSAIGAMDKSELEPWDYIFIDEGQDWPEDERDIVFNLYGIPNVVVAEGRSQLVRSRSLCDWTTFRSLPLKYESVTYTRSLRMKHDQCKYVIKLIDALGLTDWKISPNVEIFGGRVIIAIGDLSVDQKLIDSVISSAKRDGNKEVDLFVCVPPSFVEKRSIRRLNRFNGREELFVEKFSPLGDTLRDYGYAVWDGVDEEERQSFPTNVHQLRLVQYDSCRGLEGWAVINFAIDELYDYKKENFEPTPLEKSDFLFDHDASADNFAKKWLAIPMTRAIDTLVLNVKDPSHWLVDVLIAAADGSPAVEVVRCSATQGLVV</sequence>
<evidence type="ECO:0000256" key="2">
    <source>
        <dbReference type="ARBA" id="ARBA00022801"/>
    </source>
</evidence>
<evidence type="ECO:0000256" key="4">
    <source>
        <dbReference type="ARBA" id="ARBA00022840"/>
    </source>
</evidence>